<dbReference type="EMBL" id="JAOPHQ010004925">
    <property type="protein sequence ID" value="KAK0137232.1"/>
    <property type="molecule type" value="Genomic_DNA"/>
</dbReference>
<accession>A0AA47MBL5</accession>
<dbReference type="PANTHER" id="PTHR45749:SF21">
    <property type="entry name" value="DUF4371 DOMAIN-CONTAINING PROTEIN"/>
    <property type="match status" value="1"/>
</dbReference>
<keyword evidence="3" id="KW-1185">Reference proteome</keyword>
<evidence type="ECO:0000256" key="1">
    <source>
        <dbReference type="SAM" id="MobiDB-lite"/>
    </source>
</evidence>
<name>A0AA47MBL5_MERPO</name>
<gene>
    <name evidence="2" type="ORF">N1851_026571</name>
</gene>
<reference evidence="2" key="1">
    <citation type="journal article" date="2023" name="Front. Mar. Sci.">
        <title>A new Merluccius polli reference genome to investigate the effects of global change in West African waters.</title>
        <authorList>
            <person name="Mateo J.L."/>
            <person name="Blanco-Fernandez C."/>
            <person name="Garcia-Vazquez E."/>
            <person name="Machado-Schiaffino G."/>
        </authorList>
    </citation>
    <scope>NUCLEOTIDE SEQUENCE</scope>
    <source>
        <strain evidence="2">C29</strain>
        <tissue evidence="2">Fin</tissue>
    </source>
</reference>
<feature type="region of interest" description="Disordered" evidence="1">
    <location>
        <begin position="116"/>
        <end position="141"/>
    </location>
</feature>
<dbReference type="AlphaFoldDB" id="A0AA47MBL5"/>
<proteinExistence type="predicted"/>
<evidence type="ECO:0000313" key="3">
    <source>
        <dbReference type="Proteomes" id="UP001174136"/>
    </source>
</evidence>
<organism evidence="2 3">
    <name type="scientific">Merluccius polli</name>
    <name type="common">Benguela hake</name>
    <name type="synonym">Merluccius cadenati</name>
    <dbReference type="NCBI Taxonomy" id="89951"/>
    <lineage>
        <taxon>Eukaryota</taxon>
        <taxon>Metazoa</taxon>
        <taxon>Chordata</taxon>
        <taxon>Craniata</taxon>
        <taxon>Vertebrata</taxon>
        <taxon>Euteleostomi</taxon>
        <taxon>Actinopterygii</taxon>
        <taxon>Neopterygii</taxon>
        <taxon>Teleostei</taxon>
        <taxon>Neoteleostei</taxon>
        <taxon>Acanthomorphata</taxon>
        <taxon>Zeiogadaria</taxon>
        <taxon>Gadariae</taxon>
        <taxon>Gadiformes</taxon>
        <taxon>Gadoidei</taxon>
        <taxon>Merlucciidae</taxon>
        <taxon>Merluccius</taxon>
    </lineage>
</organism>
<dbReference type="PANTHER" id="PTHR45749">
    <property type="match status" value="1"/>
</dbReference>
<sequence>MTAFANQKSTLAKSAEQIFISAGFRNWKKSREAFSRHQNSKAHLIALNTEAHIHDSIRIKLCSPSARAEEAARLALLQIVGAVRYLSKQGLALRGHSNKEGNFQNYLKDKAEDDPNLASWLKREQPHTSPKNRKQDTKHYR</sequence>
<evidence type="ECO:0000313" key="2">
    <source>
        <dbReference type="EMBL" id="KAK0137232.1"/>
    </source>
</evidence>
<comment type="caution">
    <text evidence="2">The sequence shown here is derived from an EMBL/GenBank/DDBJ whole genome shotgun (WGS) entry which is preliminary data.</text>
</comment>
<protein>
    <submittedName>
        <fullName evidence="2">Uncharacterized protein</fullName>
    </submittedName>
</protein>
<dbReference type="Proteomes" id="UP001174136">
    <property type="component" value="Unassembled WGS sequence"/>
</dbReference>